<feature type="coiled-coil region" evidence="1">
    <location>
        <begin position="573"/>
        <end position="600"/>
    </location>
</feature>
<evidence type="ECO:0000259" key="3">
    <source>
        <dbReference type="Pfam" id="PF05699"/>
    </source>
</evidence>
<dbReference type="InterPro" id="IPR012337">
    <property type="entry name" value="RNaseH-like_sf"/>
</dbReference>
<name>A0AAN9CFP0_9TELE</name>
<organism evidence="5 6">
    <name type="scientific">Phoxinus phoxinus</name>
    <name type="common">Eurasian minnow</name>
    <dbReference type="NCBI Taxonomy" id="58324"/>
    <lineage>
        <taxon>Eukaryota</taxon>
        <taxon>Metazoa</taxon>
        <taxon>Chordata</taxon>
        <taxon>Craniata</taxon>
        <taxon>Vertebrata</taxon>
        <taxon>Euteleostomi</taxon>
        <taxon>Actinopterygii</taxon>
        <taxon>Neopterygii</taxon>
        <taxon>Teleostei</taxon>
        <taxon>Ostariophysi</taxon>
        <taxon>Cypriniformes</taxon>
        <taxon>Leuciscidae</taxon>
        <taxon>Phoxininae</taxon>
        <taxon>Phoxinus</taxon>
    </lineage>
</organism>
<dbReference type="Pfam" id="PF05699">
    <property type="entry name" value="Dimer_Tnp_hAT"/>
    <property type="match status" value="1"/>
</dbReference>
<dbReference type="SUPFAM" id="SSF53098">
    <property type="entry name" value="Ribonuclease H-like"/>
    <property type="match status" value="1"/>
</dbReference>
<dbReference type="PANTHER" id="PTHR45749">
    <property type="match status" value="1"/>
</dbReference>
<sequence>MTQGEIEIEMEQESEVSKEATAGSSSSSVVNASTSGSSNNIDVGQCENVEEEGSEAFTARSVACANEENEVDMPITANISLHEHPTDMGHFPEYLDSNVKRFIVSSGSCKPTGPFPRDPAQDNRSFTTAYYVCKTKSGLEIPRTWLCYSPTLDVAYCEPCWLFAKSTWKTNTWRNLSKKIQQHESSTLHKAACVICDLWRQNRTMDKDMERDILHEASFWRQVLHRVVNVTLTLAMNNIPFRGHREKIGEMNNGNFLSVIELLATYDPVLKDLISRPARSIKYLSPLIQNELIEILAKHTQKDILDEIRSAPFFSVIMDTTQDVAKVDQMSQIFRYVIVERDARGVATDVTIKESFIGFREVNDSSASELTREIVASVEDSGLDLSKCRGQGYDGAANMRGIYSGVQARIAAKEPTAVYVHCASHNLNLILNDAVKIQEVRQFFDIVERIYVFFGHSIKRWAMLSNKTHSDETNNDSNITLKKLCPTRWSSRYEAVTAVRYRYNDVMTALAKLSLTSRKKDERDEAASLKQAMEKFSFVCLVVLQSKILERTNVISKLLQSQDMDLATAVQLLDSAIRDLTAFRENFEDAKQTAKSLSEKWGVSTAFENTRLRKVKAHFDELCQDERLADAESYFRVHVFNACLDIVISQLTQRFAGLRSTVDNFTVLLPETLCTATDDELFLQANRLVEIYRDDITTDFPMQLLSFRSCLKDSISQMKTVQQLTKMLIVENSCITASFGEVCTAFMIFLTIPVTVASAERSFSKLKLIKSYLRSSMGQSRLSGLAILSIENARARYLDLKDMIDSFAQRKARKMQL</sequence>
<feature type="domain" description="HAT C-terminal dimerisation" evidence="3">
    <location>
        <begin position="737"/>
        <end position="792"/>
    </location>
</feature>
<evidence type="ECO:0008006" key="7">
    <source>
        <dbReference type="Google" id="ProtNLM"/>
    </source>
</evidence>
<dbReference type="Proteomes" id="UP001364617">
    <property type="component" value="Unassembled WGS sequence"/>
</dbReference>
<protein>
    <recommendedName>
        <fullName evidence="7">Zinc finger MYM-type protein 1</fullName>
    </recommendedName>
</protein>
<feature type="compositionally biased region" description="Acidic residues" evidence="2">
    <location>
        <begin position="1"/>
        <end position="14"/>
    </location>
</feature>
<evidence type="ECO:0000256" key="1">
    <source>
        <dbReference type="SAM" id="Coils"/>
    </source>
</evidence>
<proteinExistence type="predicted"/>
<dbReference type="InterPro" id="IPR025398">
    <property type="entry name" value="DUF4371"/>
</dbReference>
<dbReference type="InterPro" id="IPR008906">
    <property type="entry name" value="HATC_C_dom"/>
</dbReference>
<feature type="domain" description="DUF4371" evidence="4">
    <location>
        <begin position="185"/>
        <end position="405"/>
    </location>
</feature>
<accession>A0AAN9CFP0</accession>
<feature type="compositionally biased region" description="Low complexity" evidence="2">
    <location>
        <begin position="19"/>
        <end position="39"/>
    </location>
</feature>
<evidence type="ECO:0000259" key="4">
    <source>
        <dbReference type="Pfam" id="PF14291"/>
    </source>
</evidence>
<evidence type="ECO:0000313" key="5">
    <source>
        <dbReference type="EMBL" id="KAK7128012.1"/>
    </source>
</evidence>
<gene>
    <name evidence="5" type="ORF">R3I93_020564</name>
</gene>
<dbReference type="EMBL" id="JAYKXH010000022">
    <property type="protein sequence ID" value="KAK7128012.1"/>
    <property type="molecule type" value="Genomic_DNA"/>
</dbReference>
<dbReference type="Pfam" id="PF14291">
    <property type="entry name" value="DUF4371"/>
    <property type="match status" value="1"/>
</dbReference>
<evidence type="ECO:0000313" key="6">
    <source>
        <dbReference type="Proteomes" id="UP001364617"/>
    </source>
</evidence>
<comment type="caution">
    <text evidence="5">The sequence shown here is derived from an EMBL/GenBank/DDBJ whole genome shotgun (WGS) entry which is preliminary data.</text>
</comment>
<evidence type="ECO:0000256" key="2">
    <source>
        <dbReference type="SAM" id="MobiDB-lite"/>
    </source>
</evidence>
<dbReference type="PANTHER" id="PTHR45749:SF37">
    <property type="entry name" value="OS05G0311600 PROTEIN"/>
    <property type="match status" value="1"/>
</dbReference>
<reference evidence="5 6" key="1">
    <citation type="submission" date="2024-02" db="EMBL/GenBank/DDBJ databases">
        <title>Chromosome-level genome assembly of the Eurasian Minnow (Phoxinus phoxinus).</title>
        <authorList>
            <person name="Oriowo T.O."/>
            <person name="Martin S."/>
            <person name="Stange M."/>
            <person name="Chrysostomakis Y."/>
            <person name="Brown T."/>
            <person name="Winkler S."/>
            <person name="Kukowka S."/>
            <person name="Myers E.W."/>
            <person name="Bohne A."/>
        </authorList>
    </citation>
    <scope>NUCLEOTIDE SEQUENCE [LARGE SCALE GENOMIC DNA]</scope>
    <source>
        <strain evidence="5">ZFMK-TIS-60720</strain>
        <tissue evidence="5">Whole Organism</tissue>
    </source>
</reference>
<dbReference type="AlphaFoldDB" id="A0AAN9CFP0"/>
<feature type="region of interest" description="Disordered" evidence="2">
    <location>
        <begin position="1"/>
        <end position="52"/>
    </location>
</feature>
<keyword evidence="6" id="KW-1185">Reference proteome</keyword>
<keyword evidence="1" id="KW-0175">Coiled coil</keyword>
<dbReference type="GO" id="GO:0046983">
    <property type="term" value="F:protein dimerization activity"/>
    <property type="evidence" value="ECO:0007669"/>
    <property type="project" value="InterPro"/>
</dbReference>